<comment type="caution">
    <text evidence="2">The sequence shown here is derived from an EMBL/GenBank/DDBJ whole genome shotgun (WGS) entry which is preliminary data.</text>
</comment>
<dbReference type="SFLD" id="SFLDG01144">
    <property type="entry name" value="C2.B.4:_PGP_Like"/>
    <property type="match status" value="1"/>
</dbReference>
<keyword evidence="2" id="KW-0378">Hydrolase</keyword>
<dbReference type="InterPro" id="IPR006379">
    <property type="entry name" value="HAD-SF_hydro_IIB"/>
</dbReference>
<evidence type="ECO:0000313" key="1">
    <source>
        <dbReference type="EMBL" id="MCK0087700.1"/>
    </source>
</evidence>
<reference evidence="1" key="1">
    <citation type="journal article" date="2022" name="Cell Host Microbe">
        <title>Colonization of the live biotherapeutic product VE303 and modulation of the microbiota and metabolites in healthy volunteers.</title>
        <authorList>
            <person name="Dsouza M."/>
            <person name="Menon R."/>
            <person name="Crossette E."/>
            <person name="Bhattarai S.K."/>
            <person name="Schneider J."/>
            <person name="Kim Y.G."/>
            <person name="Reddy S."/>
            <person name="Caballero S."/>
            <person name="Felix C."/>
            <person name="Cornacchione L."/>
            <person name="Hendrickson J."/>
            <person name="Watson A.R."/>
            <person name="Minot S.S."/>
            <person name="Greenfield N."/>
            <person name="Schopf L."/>
            <person name="Szabady R."/>
            <person name="Patarroyo J."/>
            <person name="Smith W."/>
            <person name="Harrison P."/>
            <person name="Kuijper E.J."/>
            <person name="Kelly C.P."/>
            <person name="Olle B."/>
            <person name="Bobilev D."/>
            <person name="Silber J.L."/>
            <person name="Bucci V."/>
            <person name="Roberts B."/>
            <person name="Faith J."/>
            <person name="Norman J.M."/>
        </authorList>
    </citation>
    <scope>NUCLEOTIDE SEQUENCE</scope>
    <source>
        <strain evidence="1">VE303-04</strain>
    </source>
</reference>
<dbReference type="GeneID" id="57969342"/>
<dbReference type="GO" id="GO:0000287">
    <property type="term" value="F:magnesium ion binding"/>
    <property type="evidence" value="ECO:0007669"/>
    <property type="project" value="TreeGrafter"/>
</dbReference>
<protein>
    <submittedName>
        <fullName evidence="2">Cof-type HAD-IIB family hydrolase</fullName>
    </submittedName>
</protein>
<proteinExistence type="predicted"/>
<dbReference type="SFLD" id="SFLDG01140">
    <property type="entry name" value="C2.B:_Phosphomannomutase_and_P"/>
    <property type="match status" value="1"/>
</dbReference>
<dbReference type="NCBIfam" id="TIGR01484">
    <property type="entry name" value="HAD-SF-IIB"/>
    <property type="match status" value="1"/>
</dbReference>
<dbReference type="SFLD" id="SFLDS00003">
    <property type="entry name" value="Haloacid_Dehalogenase"/>
    <property type="match status" value="1"/>
</dbReference>
<dbReference type="GO" id="GO:0016791">
    <property type="term" value="F:phosphatase activity"/>
    <property type="evidence" value="ECO:0007669"/>
    <property type="project" value="TreeGrafter"/>
</dbReference>
<dbReference type="CDD" id="cd07518">
    <property type="entry name" value="HAD_YbiV-Like"/>
    <property type="match status" value="1"/>
</dbReference>
<dbReference type="Proteomes" id="UP001300871">
    <property type="component" value="Unassembled WGS sequence"/>
</dbReference>
<evidence type="ECO:0000313" key="2">
    <source>
        <dbReference type="EMBL" id="MDB1998863.1"/>
    </source>
</evidence>
<dbReference type="Gene3D" id="3.30.1240.10">
    <property type="match status" value="1"/>
</dbReference>
<accession>A0AAW6ANS5</accession>
<dbReference type="EMBL" id="JAINVB010000001">
    <property type="protein sequence ID" value="MCK0087700.1"/>
    <property type="molecule type" value="Genomic_DNA"/>
</dbReference>
<dbReference type="NCBIfam" id="TIGR00099">
    <property type="entry name" value="Cof-subfamily"/>
    <property type="match status" value="1"/>
</dbReference>
<dbReference type="SUPFAM" id="SSF56784">
    <property type="entry name" value="HAD-like"/>
    <property type="match status" value="1"/>
</dbReference>
<dbReference type="Gene3D" id="3.40.50.1000">
    <property type="entry name" value="HAD superfamily/HAD-like"/>
    <property type="match status" value="1"/>
</dbReference>
<name>A0AAW6ANS5_CLOSY</name>
<sequence length="262" mass="29588">MIKLIVSDIDGTLVKDGENQINPEIFDVIMELKKKKKIHFAAASGRQAASIEYTFSPIKKEIFYVAENGSYLGCYGRNLFLYPIERALADSIAVDIRKDPELEVMVSGAKGTYLETKDREFIDWMTKGYHFNIIEVEDVTKVDDEIIKVAAYRKDGISHATEGFFNKYGDRLKMTVSGDMWMDCMASEVNKGEAVKTLQESLGIAPEETMAFGDQLNDIEMLKRAYYSFAVGNARDEVKNAARFQADRNVNDGVMKILKLLL</sequence>
<dbReference type="InterPro" id="IPR023214">
    <property type="entry name" value="HAD_sf"/>
</dbReference>
<dbReference type="Pfam" id="PF08282">
    <property type="entry name" value="Hydrolase_3"/>
    <property type="match status" value="1"/>
</dbReference>
<dbReference type="InterPro" id="IPR036412">
    <property type="entry name" value="HAD-like_sf"/>
</dbReference>
<dbReference type="PANTHER" id="PTHR10000">
    <property type="entry name" value="PHOSPHOSERINE PHOSPHATASE"/>
    <property type="match status" value="1"/>
</dbReference>
<organism evidence="2 3">
    <name type="scientific">Clostridium symbiosum</name>
    <name type="common">Bacteroides symbiosus</name>
    <dbReference type="NCBI Taxonomy" id="1512"/>
    <lineage>
        <taxon>Bacteria</taxon>
        <taxon>Bacillati</taxon>
        <taxon>Bacillota</taxon>
        <taxon>Clostridia</taxon>
        <taxon>Lachnospirales</taxon>
        <taxon>Lachnospiraceae</taxon>
        <taxon>Otoolea</taxon>
    </lineage>
</organism>
<dbReference type="Proteomes" id="UP001203136">
    <property type="component" value="Unassembled WGS sequence"/>
</dbReference>
<dbReference type="PANTHER" id="PTHR10000:SF8">
    <property type="entry name" value="HAD SUPERFAMILY HYDROLASE-LIKE, TYPE 3"/>
    <property type="match status" value="1"/>
</dbReference>
<reference evidence="2" key="2">
    <citation type="submission" date="2023-01" db="EMBL/GenBank/DDBJ databases">
        <title>Human gut microbiome strain richness.</title>
        <authorList>
            <person name="Chen-Liaw A."/>
        </authorList>
    </citation>
    <scope>NUCLEOTIDE SEQUENCE</scope>
    <source>
        <strain evidence="2">B1_m1001713B170214d0_201011</strain>
    </source>
</reference>
<dbReference type="EMBL" id="JAQLGM010000002">
    <property type="protein sequence ID" value="MDB1998863.1"/>
    <property type="molecule type" value="Genomic_DNA"/>
</dbReference>
<dbReference type="InterPro" id="IPR000150">
    <property type="entry name" value="Cof"/>
</dbReference>
<dbReference type="GO" id="GO:0005829">
    <property type="term" value="C:cytosol"/>
    <property type="evidence" value="ECO:0007669"/>
    <property type="project" value="TreeGrafter"/>
</dbReference>
<evidence type="ECO:0000313" key="3">
    <source>
        <dbReference type="Proteomes" id="UP001300871"/>
    </source>
</evidence>
<gene>
    <name evidence="1" type="ORF">K5I21_17825</name>
    <name evidence="2" type="ORF">PM006_01400</name>
</gene>
<dbReference type="RefSeq" id="WP_003501165.1">
    <property type="nucleotide sequence ID" value="NZ_CABHNX010000013.1"/>
</dbReference>
<dbReference type="AlphaFoldDB" id="A0AAW6ANS5"/>